<dbReference type="RefSeq" id="WP_167150081.1">
    <property type="nucleotide sequence ID" value="NZ_JAAMOX010000001.1"/>
</dbReference>
<comment type="caution">
    <text evidence="3">The sequence shown here is derived from an EMBL/GenBank/DDBJ whole genome shotgun (WGS) entry which is preliminary data.</text>
</comment>
<feature type="transmembrane region" description="Helical" evidence="1">
    <location>
        <begin position="20"/>
        <end position="42"/>
    </location>
</feature>
<evidence type="ECO:0000313" key="3">
    <source>
        <dbReference type="EMBL" id="NIH54011.1"/>
    </source>
</evidence>
<gene>
    <name evidence="3" type="ORF">FHX76_001879</name>
</gene>
<feature type="transmembrane region" description="Helical" evidence="1">
    <location>
        <begin position="139"/>
        <end position="160"/>
    </location>
</feature>
<dbReference type="EMBL" id="JAAMOX010000001">
    <property type="protein sequence ID" value="NIH54011.1"/>
    <property type="molecule type" value="Genomic_DNA"/>
</dbReference>
<dbReference type="Proteomes" id="UP000541033">
    <property type="component" value="Unassembled WGS sequence"/>
</dbReference>
<dbReference type="InterPro" id="IPR012867">
    <property type="entry name" value="DUF1648"/>
</dbReference>
<name>A0A7X5R1U6_9MICO</name>
<dbReference type="Pfam" id="PF07853">
    <property type="entry name" value="DUF1648"/>
    <property type="match status" value="1"/>
</dbReference>
<feature type="transmembrane region" description="Helical" evidence="1">
    <location>
        <begin position="195"/>
        <end position="216"/>
    </location>
</feature>
<protein>
    <recommendedName>
        <fullName evidence="2">DUF1648 domain-containing protein</fullName>
    </recommendedName>
</protein>
<sequence>MPPATQRQRKLTAGQSRQILFLALFLPVLVYGSGIAIMISALPDLPDTVAIHWNAEGEADGFDSPLVPIIANSALAVGLAALFFGMTWNGAKRGTSPTLVRLLTAFTPGFAVFMMVQMVPSLLNQRGLTAEQIAAQGVGLEWMLGLVVGLAVAGVCWLLAPQLEPVEAHTSEVAPLPLRATERAIWSQTATMSTLLWWILLAVITGGMTATIISTLDKPDQWYQIAIFGFVYAVVFSTMTWRVTVSPTGIAVRSALGWPVVRVPLEHIKRATVSDVDPLTEFGGWGIRFAGGRRLGIILQRGNALEIERNDGKRTLVVTIDDADVGASLLTSYLNR</sequence>
<feature type="transmembrane region" description="Helical" evidence="1">
    <location>
        <begin position="66"/>
        <end position="87"/>
    </location>
</feature>
<proteinExistence type="predicted"/>
<dbReference type="AlphaFoldDB" id="A0A7X5R1U6"/>
<accession>A0A7X5R1U6</accession>
<keyword evidence="1" id="KW-0472">Membrane</keyword>
<keyword evidence="4" id="KW-1185">Reference proteome</keyword>
<organism evidence="3 4">
    <name type="scientific">Lysinibacter cavernae</name>
    <dbReference type="NCBI Taxonomy" id="1640652"/>
    <lineage>
        <taxon>Bacteria</taxon>
        <taxon>Bacillati</taxon>
        <taxon>Actinomycetota</taxon>
        <taxon>Actinomycetes</taxon>
        <taxon>Micrococcales</taxon>
        <taxon>Microbacteriaceae</taxon>
        <taxon>Lysinibacter</taxon>
    </lineage>
</organism>
<feature type="transmembrane region" description="Helical" evidence="1">
    <location>
        <begin position="99"/>
        <end position="119"/>
    </location>
</feature>
<reference evidence="3 4" key="1">
    <citation type="submission" date="2020-02" db="EMBL/GenBank/DDBJ databases">
        <title>Sequencing the genomes of 1000 actinobacteria strains.</title>
        <authorList>
            <person name="Klenk H.-P."/>
        </authorList>
    </citation>
    <scope>NUCLEOTIDE SEQUENCE [LARGE SCALE GENOMIC DNA]</scope>
    <source>
        <strain evidence="3 4">DSM 27960</strain>
    </source>
</reference>
<evidence type="ECO:0000259" key="2">
    <source>
        <dbReference type="Pfam" id="PF07853"/>
    </source>
</evidence>
<evidence type="ECO:0000313" key="4">
    <source>
        <dbReference type="Proteomes" id="UP000541033"/>
    </source>
</evidence>
<evidence type="ECO:0000256" key="1">
    <source>
        <dbReference type="SAM" id="Phobius"/>
    </source>
</evidence>
<keyword evidence="1" id="KW-0812">Transmembrane</keyword>
<keyword evidence="1" id="KW-1133">Transmembrane helix</keyword>
<feature type="transmembrane region" description="Helical" evidence="1">
    <location>
        <begin position="222"/>
        <end position="243"/>
    </location>
</feature>
<feature type="domain" description="DUF1648" evidence="2">
    <location>
        <begin position="35"/>
        <end position="67"/>
    </location>
</feature>